<comment type="caution">
    <text evidence="2">The sequence shown here is derived from an EMBL/GenBank/DDBJ whole genome shotgun (WGS) entry which is preliminary data.</text>
</comment>
<keyword evidence="1" id="KW-0812">Transmembrane</keyword>
<proteinExistence type="predicted"/>
<keyword evidence="1" id="KW-1133">Transmembrane helix</keyword>
<accession>A0A0F9W191</accession>
<feature type="transmembrane region" description="Helical" evidence="1">
    <location>
        <begin position="52"/>
        <end position="72"/>
    </location>
</feature>
<organism evidence="2">
    <name type="scientific">marine sediment metagenome</name>
    <dbReference type="NCBI Taxonomy" id="412755"/>
    <lineage>
        <taxon>unclassified sequences</taxon>
        <taxon>metagenomes</taxon>
        <taxon>ecological metagenomes</taxon>
    </lineage>
</organism>
<reference evidence="2" key="1">
    <citation type="journal article" date="2015" name="Nature">
        <title>Complex archaea that bridge the gap between prokaryotes and eukaryotes.</title>
        <authorList>
            <person name="Spang A."/>
            <person name="Saw J.H."/>
            <person name="Jorgensen S.L."/>
            <person name="Zaremba-Niedzwiedzka K."/>
            <person name="Martijn J."/>
            <person name="Lind A.E."/>
            <person name="van Eijk R."/>
            <person name="Schleper C."/>
            <person name="Guy L."/>
            <person name="Ettema T.J."/>
        </authorList>
    </citation>
    <scope>NUCLEOTIDE SEQUENCE</scope>
</reference>
<gene>
    <name evidence="2" type="ORF">LCGC14_0026320</name>
</gene>
<protein>
    <submittedName>
        <fullName evidence="2">Uncharacterized protein</fullName>
    </submittedName>
</protein>
<feature type="transmembrane region" description="Helical" evidence="1">
    <location>
        <begin position="28"/>
        <end position="45"/>
    </location>
</feature>
<dbReference type="AlphaFoldDB" id="A0A0F9W191"/>
<evidence type="ECO:0000313" key="2">
    <source>
        <dbReference type="EMBL" id="KKO10100.1"/>
    </source>
</evidence>
<evidence type="ECO:0000256" key="1">
    <source>
        <dbReference type="SAM" id="Phobius"/>
    </source>
</evidence>
<keyword evidence="1" id="KW-0472">Membrane</keyword>
<dbReference type="EMBL" id="LAZR01000005">
    <property type="protein sequence ID" value="KKO10100.1"/>
    <property type="molecule type" value="Genomic_DNA"/>
</dbReference>
<sequence length="119" mass="13812">MKLLVNLLFVFFSSPVHAEVLDKVMTPQTGLLMLAVLFCIFLIVAKFRKAWLFWPYVTLLSILILGNADFILNDEVFHIASREYGSPGYMAYIYFELLFNILMLTASFVLYFKRKKIKG</sequence>
<feature type="transmembrane region" description="Helical" evidence="1">
    <location>
        <begin position="92"/>
        <end position="112"/>
    </location>
</feature>
<name>A0A0F9W191_9ZZZZ</name>